<gene>
    <name evidence="2" type="ORF">WN55_04805</name>
</gene>
<reference evidence="2 3" key="1">
    <citation type="submission" date="2015-07" db="EMBL/GenBank/DDBJ databases">
        <title>The genome of Dufourea novaeangliae.</title>
        <authorList>
            <person name="Pan H."/>
            <person name="Kapheim K."/>
        </authorList>
    </citation>
    <scope>NUCLEOTIDE SEQUENCE [LARGE SCALE GENOMIC DNA]</scope>
    <source>
        <strain evidence="2">0120121106</strain>
        <tissue evidence="2">Whole body</tissue>
    </source>
</reference>
<name>A0A154PLF9_DUFNO</name>
<dbReference type="PANTHER" id="PTHR47326">
    <property type="entry name" value="TRANSPOSABLE ELEMENT TC3 TRANSPOSASE-LIKE PROTEIN"/>
    <property type="match status" value="1"/>
</dbReference>
<proteinExistence type="predicted"/>
<keyword evidence="3" id="KW-1185">Reference proteome</keyword>
<dbReference type="EMBL" id="KQ434968">
    <property type="protein sequence ID" value="KZC12711.1"/>
    <property type="molecule type" value="Genomic_DNA"/>
</dbReference>
<feature type="region of interest" description="Disordered" evidence="1">
    <location>
        <begin position="1"/>
        <end position="56"/>
    </location>
</feature>
<evidence type="ECO:0008006" key="4">
    <source>
        <dbReference type="Google" id="ProtNLM"/>
    </source>
</evidence>
<evidence type="ECO:0000313" key="3">
    <source>
        <dbReference type="Proteomes" id="UP000076502"/>
    </source>
</evidence>
<dbReference type="STRING" id="178035.A0A154PLF9"/>
<accession>A0A154PLF9</accession>
<dbReference type="GO" id="GO:0003676">
    <property type="term" value="F:nucleic acid binding"/>
    <property type="evidence" value="ECO:0007669"/>
    <property type="project" value="InterPro"/>
</dbReference>
<evidence type="ECO:0000256" key="1">
    <source>
        <dbReference type="SAM" id="MobiDB-lite"/>
    </source>
</evidence>
<dbReference type="InterPro" id="IPR036397">
    <property type="entry name" value="RNaseH_sf"/>
</dbReference>
<dbReference type="Proteomes" id="UP000076502">
    <property type="component" value="Unassembled WGS sequence"/>
</dbReference>
<organism evidence="2 3">
    <name type="scientific">Dufourea novaeangliae</name>
    <name type="common">Sweat bee</name>
    <dbReference type="NCBI Taxonomy" id="178035"/>
    <lineage>
        <taxon>Eukaryota</taxon>
        <taxon>Metazoa</taxon>
        <taxon>Ecdysozoa</taxon>
        <taxon>Arthropoda</taxon>
        <taxon>Hexapoda</taxon>
        <taxon>Insecta</taxon>
        <taxon>Pterygota</taxon>
        <taxon>Neoptera</taxon>
        <taxon>Endopterygota</taxon>
        <taxon>Hymenoptera</taxon>
        <taxon>Apocrita</taxon>
        <taxon>Aculeata</taxon>
        <taxon>Apoidea</taxon>
        <taxon>Anthophila</taxon>
        <taxon>Halictidae</taxon>
        <taxon>Rophitinae</taxon>
        <taxon>Dufourea</taxon>
    </lineage>
</organism>
<protein>
    <recommendedName>
        <fullName evidence="4">Transposable element Tc3 transposase</fullName>
    </recommendedName>
</protein>
<evidence type="ECO:0000313" key="2">
    <source>
        <dbReference type="EMBL" id="KZC12711.1"/>
    </source>
</evidence>
<dbReference type="AlphaFoldDB" id="A0A154PLF9"/>
<feature type="compositionally biased region" description="Basic and acidic residues" evidence="1">
    <location>
        <begin position="1"/>
        <end position="23"/>
    </location>
</feature>
<dbReference type="Gene3D" id="3.30.420.10">
    <property type="entry name" value="Ribonuclease H-like superfamily/Ribonuclease H"/>
    <property type="match status" value="1"/>
</dbReference>
<dbReference type="PANTHER" id="PTHR47326:SF1">
    <property type="entry name" value="HTH PSQ-TYPE DOMAIN-CONTAINING PROTEIN"/>
    <property type="match status" value="1"/>
</dbReference>
<sequence length="314" mass="36291">MRDSGRAAGLDRKQRSTGRETRRTGVQKEGGPLAERGEQQQVRRAPSPPHGTSNTPTRCRWILTLLAAAGRSRSPNKPKDESKYWRAEKEMLEVVTVSTISRSSVLRILVRHKFHPYHITLYEELYGTDFMNRVAFCQWALNKIQFDETFFSSILFTDEATFTNHGNLNLHNMHYWSIDNPHRLRQVEHQRQWSVNVWCGIVGDQLIGQHFIDGNLTGERYAHFTRSRLGTLLENVPLNVRQMIWVQHDGCPAYYARSVRDALNELYPNEWIGRGELVPWPPGPPDLPPLDFFLWGALTNAVYREVPTTPENMK</sequence>